<dbReference type="CDD" id="cd02972">
    <property type="entry name" value="DsbA_family"/>
    <property type="match status" value="1"/>
</dbReference>
<organism evidence="2">
    <name type="scientific">Sesamum angustifolium</name>
    <dbReference type="NCBI Taxonomy" id="2727405"/>
    <lineage>
        <taxon>Eukaryota</taxon>
        <taxon>Viridiplantae</taxon>
        <taxon>Streptophyta</taxon>
        <taxon>Embryophyta</taxon>
        <taxon>Tracheophyta</taxon>
        <taxon>Spermatophyta</taxon>
        <taxon>Magnoliopsida</taxon>
        <taxon>eudicotyledons</taxon>
        <taxon>Gunneridae</taxon>
        <taxon>Pentapetalae</taxon>
        <taxon>asterids</taxon>
        <taxon>lamiids</taxon>
        <taxon>Lamiales</taxon>
        <taxon>Pedaliaceae</taxon>
        <taxon>Sesamum</taxon>
    </lineage>
</organism>
<dbReference type="AlphaFoldDB" id="A0AAW2L5S8"/>
<evidence type="ECO:0000256" key="1">
    <source>
        <dbReference type="SAM" id="SignalP"/>
    </source>
</evidence>
<reference evidence="2" key="2">
    <citation type="journal article" date="2024" name="Plant">
        <title>Genomic evolution and insights into agronomic trait innovations of Sesamum species.</title>
        <authorList>
            <person name="Miao H."/>
            <person name="Wang L."/>
            <person name="Qu L."/>
            <person name="Liu H."/>
            <person name="Sun Y."/>
            <person name="Le M."/>
            <person name="Wang Q."/>
            <person name="Wei S."/>
            <person name="Zheng Y."/>
            <person name="Lin W."/>
            <person name="Duan Y."/>
            <person name="Cao H."/>
            <person name="Xiong S."/>
            <person name="Wang X."/>
            <person name="Wei L."/>
            <person name="Li C."/>
            <person name="Ma Q."/>
            <person name="Ju M."/>
            <person name="Zhao R."/>
            <person name="Li G."/>
            <person name="Mu C."/>
            <person name="Tian Q."/>
            <person name="Mei H."/>
            <person name="Zhang T."/>
            <person name="Gao T."/>
            <person name="Zhang H."/>
        </authorList>
    </citation>
    <scope>NUCLEOTIDE SEQUENCE</scope>
    <source>
        <strain evidence="2">G01</strain>
    </source>
</reference>
<dbReference type="InterPro" id="IPR036249">
    <property type="entry name" value="Thioredoxin-like_sf"/>
</dbReference>
<dbReference type="PANTHER" id="PTHR33875">
    <property type="entry name" value="OS09G0542200 PROTEIN"/>
    <property type="match status" value="1"/>
</dbReference>
<feature type="chain" id="PRO_5043374298" description="Thioredoxin superfamily protein" evidence="1">
    <location>
        <begin position="25"/>
        <end position="135"/>
    </location>
</feature>
<name>A0AAW2L5S8_9LAMI</name>
<comment type="caution">
    <text evidence="2">The sequence shown here is derived from an EMBL/GenBank/DDBJ whole genome shotgun (WGS) entry which is preliminary data.</text>
</comment>
<dbReference type="SUPFAM" id="SSF52833">
    <property type="entry name" value="Thioredoxin-like"/>
    <property type="match status" value="1"/>
</dbReference>
<evidence type="ECO:0000313" key="2">
    <source>
        <dbReference type="EMBL" id="KAL0314534.1"/>
    </source>
</evidence>
<reference evidence="2" key="1">
    <citation type="submission" date="2020-06" db="EMBL/GenBank/DDBJ databases">
        <authorList>
            <person name="Li T."/>
            <person name="Hu X."/>
            <person name="Zhang T."/>
            <person name="Song X."/>
            <person name="Zhang H."/>
            <person name="Dai N."/>
            <person name="Sheng W."/>
            <person name="Hou X."/>
            <person name="Wei L."/>
        </authorList>
    </citation>
    <scope>NUCLEOTIDE SEQUENCE</scope>
    <source>
        <strain evidence="2">G01</strain>
        <tissue evidence="2">Leaf</tissue>
    </source>
</reference>
<gene>
    <name evidence="2" type="ORF">Sangu_2297800</name>
</gene>
<proteinExistence type="predicted"/>
<dbReference type="PANTHER" id="PTHR33875:SF2">
    <property type="entry name" value="ACR183CP"/>
    <property type="match status" value="1"/>
</dbReference>
<evidence type="ECO:0008006" key="3">
    <source>
        <dbReference type="Google" id="ProtNLM"/>
    </source>
</evidence>
<accession>A0AAW2L5S8</accession>
<dbReference type="EMBL" id="JACGWK010000015">
    <property type="protein sequence ID" value="KAL0314534.1"/>
    <property type="molecule type" value="Genomic_DNA"/>
</dbReference>
<keyword evidence="1" id="KW-0732">Signal</keyword>
<sequence>MGFKNSRNLVGFLTFLCLLSPISSQSPIPAKQDGFWYRQKKGKDEPVLIEAFFDPVCPDSRDSWPPLKKAIQQYGSRVSVVVHTFPLPSTYDQIRSIRASSSLGLCYTIIKVNAITQHGLTLVGQRVFSDDLRLP</sequence>
<dbReference type="Gene3D" id="3.40.30.10">
    <property type="entry name" value="Glutaredoxin"/>
    <property type="match status" value="1"/>
</dbReference>
<feature type="signal peptide" evidence="1">
    <location>
        <begin position="1"/>
        <end position="24"/>
    </location>
</feature>
<protein>
    <recommendedName>
        <fullName evidence="3">Thioredoxin superfamily protein</fullName>
    </recommendedName>
</protein>